<reference evidence="3 4" key="1">
    <citation type="submission" date="2022-08" db="EMBL/GenBank/DDBJ databases">
        <title>Paenibacillus endoradicis sp. nov., Paenibacillus radicibacter sp. nov and Paenibacillus pararadicis sp. nov., three cold-adapted plant growth-promoting bacteria isolated from root of Larix gmelinii in Great Khingan.</title>
        <authorList>
            <person name="Xue H."/>
        </authorList>
    </citation>
    <scope>NUCLEOTIDE SEQUENCE [LARGE SCALE GENOMIC DNA]</scope>
    <source>
        <strain evidence="3 4">N5-1-1-5</strain>
    </source>
</reference>
<dbReference type="PANTHER" id="PTHR43143:SF1">
    <property type="entry name" value="SERINE_THREONINE-PROTEIN PHOSPHATASE CPPED1"/>
    <property type="match status" value="1"/>
</dbReference>
<sequence>MGNIVNILLNRHSSLPVLVLAITLLAGCMSNTPLPQTAPPSGEAPAPGTGTTSPGTPGASAPGTHTAPGSAQPPANSSGQAADKPYRFVVMGDSRGSSTGTNETTLRALMEKVKKLSPLPEFILFTGDQVVGGSDVGKQLEDWKNIVDDYFPITSLYPALGNHEHDEAIFTQSFPALPKEQLTGYGKTVYAFDYGNSRFITLNSDRTNAKKKYIIDKDQLDWLEKQLKTSDKKHNFVQFHVPAYPIGAHLGNSLDGDPASRDALWSILDKYKVSAVFVGHEHNYNRRKVDSSFDGSGYQFTNTIYQLTVGGAGAPLYSGNKENKQVVVGPKASYHYMVVDVDGGKSTFRAYDLQQNEIDSFIVER</sequence>
<evidence type="ECO:0000256" key="1">
    <source>
        <dbReference type="SAM" id="MobiDB-lite"/>
    </source>
</evidence>
<dbReference type="InterPro" id="IPR051918">
    <property type="entry name" value="STPP_CPPED1"/>
</dbReference>
<gene>
    <name evidence="3" type="ORF">NV381_22785</name>
</gene>
<evidence type="ECO:0000313" key="3">
    <source>
        <dbReference type="EMBL" id="MCR8634018.1"/>
    </source>
</evidence>
<dbReference type="InterPro" id="IPR029052">
    <property type="entry name" value="Metallo-depent_PP-like"/>
</dbReference>
<dbReference type="Gene3D" id="3.60.21.10">
    <property type="match status" value="1"/>
</dbReference>
<organism evidence="3 4">
    <name type="scientific">Paenibacillus radicis</name>
    <name type="common">ex Xue et al. 2023</name>
    <dbReference type="NCBI Taxonomy" id="2972489"/>
    <lineage>
        <taxon>Bacteria</taxon>
        <taxon>Bacillati</taxon>
        <taxon>Bacillota</taxon>
        <taxon>Bacilli</taxon>
        <taxon>Bacillales</taxon>
        <taxon>Paenibacillaceae</taxon>
        <taxon>Paenibacillus</taxon>
    </lineage>
</organism>
<dbReference type="Proteomes" id="UP001300012">
    <property type="component" value="Unassembled WGS sequence"/>
</dbReference>
<dbReference type="Pfam" id="PF00149">
    <property type="entry name" value="Metallophos"/>
    <property type="match status" value="1"/>
</dbReference>
<dbReference type="RefSeq" id="WP_258215586.1">
    <property type="nucleotide sequence ID" value="NZ_JANQBD010000017.1"/>
</dbReference>
<feature type="domain" description="Calcineurin-like phosphoesterase" evidence="2">
    <location>
        <begin position="87"/>
        <end position="284"/>
    </location>
</feature>
<feature type="compositionally biased region" description="Low complexity" evidence="1">
    <location>
        <begin position="39"/>
        <end position="69"/>
    </location>
</feature>
<dbReference type="PANTHER" id="PTHR43143">
    <property type="entry name" value="METALLOPHOSPHOESTERASE, CALCINEURIN SUPERFAMILY"/>
    <property type="match status" value="1"/>
</dbReference>
<name>A0ABT1YP13_9BACL</name>
<protein>
    <submittedName>
        <fullName evidence="3">Metallophosphoesterase</fullName>
    </submittedName>
</protein>
<keyword evidence="4" id="KW-1185">Reference proteome</keyword>
<evidence type="ECO:0000259" key="2">
    <source>
        <dbReference type="Pfam" id="PF00149"/>
    </source>
</evidence>
<dbReference type="EMBL" id="JANQBD010000017">
    <property type="protein sequence ID" value="MCR8634018.1"/>
    <property type="molecule type" value="Genomic_DNA"/>
</dbReference>
<comment type="caution">
    <text evidence="3">The sequence shown here is derived from an EMBL/GenBank/DDBJ whole genome shotgun (WGS) entry which is preliminary data.</text>
</comment>
<accession>A0ABT1YP13</accession>
<evidence type="ECO:0000313" key="4">
    <source>
        <dbReference type="Proteomes" id="UP001300012"/>
    </source>
</evidence>
<dbReference type="InterPro" id="IPR004843">
    <property type="entry name" value="Calcineurin-like_PHP"/>
</dbReference>
<proteinExistence type="predicted"/>
<dbReference type="SUPFAM" id="SSF56300">
    <property type="entry name" value="Metallo-dependent phosphatases"/>
    <property type="match status" value="1"/>
</dbReference>
<feature type="region of interest" description="Disordered" evidence="1">
    <location>
        <begin position="35"/>
        <end position="82"/>
    </location>
</feature>